<dbReference type="EnsemblMetazoa" id="ASIC022010-RA">
    <property type="protein sequence ID" value="ASIC022010-PA"/>
    <property type="gene ID" value="ASIC022010"/>
</dbReference>
<evidence type="ECO:0000313" key="1">
    <source>
        <dbReference type="EMBL" id="KFB53776.1"/>
    </source>
</evidence>
<evidence type="ECO:0000313" key="2">
    <source>
        <dbReference type="EnsemblMetazoa" id="ASIC022010-PA"/>
    </source>
</evidence>
<gene>
    <name evidence="1" type="ORF">ZHAS_00022010</name>
</gene>
<dbReference type="Proteomes" id="UP000030765">
    <property type="component" value="Unassembled WGS sequence"/>
</dbReference>
<proteinExistence type="predicted"/>
<organism evidence="1">
    <name type="scientific">Anopheles sinensis</name>
    <name type="common">Mosquito</name>
    <dbReference type="NCBI Taxonomy" id="74873"/>
    <lineage>
        <taxon>Eukaryota</taxon>
        <taxon>Metazoa</taxon>
        <taxon>Ecdysozoa</taxon>
        <taxon>Arthropoda</taxon>
        <taxon>Hexapoda</taxon>
        <taxon>Insecta</taxon>
        <taxon>Pterygota</taxon>
        <taxon>Neoptera</taxon>
        <taxon>Endopterygota</taxon>
        <taxon>Diptera</taxon>
        <taxon>Nematocera</taxon>
        <taxon>Culicoidea</taxon>
        <taxon>Culicidae</taxon>
        <taxon>Anophelinae</taxon>
        <taxon>Anopheles</taxon>
    </lineage>
</organism>
<dbReference type="AlphaFoldDB" id="A0A084WU82"/>
<reference evidence="2" key="2">
    <citation type="submission" date="2020-05" db="UniProtKB">
        <authorList>
            <consortium name="EnsemblMetazoa"/>
        </authorList>
    </citation>
    <scope>IDENTIFICATION</scope>
</reference>
<name>A0A084WU82_ANOSI</name>
<evidence type="ECO:0000313" key="3">
    <source>
        <dbReference type="Proteomes" id="UP000030765"/>
    </source>
</evidence>
<reference evidence="1 3" key="1">
    <citation type="journal article" date="2014" name="BMC Genomics">
        <title>Genome sequence of Anopheles sinensis provides insight into genetics basis of mosquito competence for malaria parasites.</title>
        <authorList>
            <person name="Zhou D."/>
            <person name="Zhang D."/>
            <person name="Ding G."/>
            <person name="Shi L."/>
            <person name="Hou Q."/>
            <person name="Ye Y."/>
            <person name="Xu Y."/>
            <person name="Zhou H."/>
            <person name="Xiong C."/>
            <person name="Li S."/>
            <person name="Yu J."/>
            <person name="Hong S."/>
            <person name="Yu X."/>
            <person name="Zou P."/>
            <person name="Chen C."/>
            <person name="Chang X."/>
            <person name="Wang W."/>
            <person name="Lv Y."/>
            <person name="Sun Y."/>
            <person name="Ma L."/>
            <person name="Shen B."/>
            <person name="Zhu C."/>
        </authorList>
    </citation>
    <scope>NUCLEOTIDE SEQUENCE [LARGE SCALE GENOMIC DNA]</scope>
</reference>
<dbReference type="EMBL" id="KE525421">
    <property type="protein sequence ID" value="KFB53776.1"/>
    <property type="molecule type" value="Genomic_DNA"/>
</dbReference>
<dbReference type="VEuPathDB" id="VectorBase:ASIC022010"/>
<protein>
    <submittedName>
        <fullName evidence="1 2">Uncharacterized protein</fullName>
    </submittedName>
</protein>
<keyword evidence="3" id="KW-1185">Reference proteome</keyword>
<accession>A0A084WU82</accession>
<sequence length="76" mass="8442">MTTWKIRSNGFTANQTFGHAVEIVDVCQQKVRIVRKGDRGIDLDGQVIDCNSRAVLFNDINDELSDVGRIGRANHG</sequence>
<dbReference type="EMBL" id="ATLV01027008">
    <property type="status" value="NOT_ANNOTATED_CDS"/>
    <property type="molecule type" value="Genomic_DNA"/>
</dbReference>